<keyword evidence="5" id="KW-0904">Protein phosphatase</keyword>
<feature type="compositionally biased region" description="Polar residues" evidence="7">
    <location>
        <begin position="102"/>
        <end position="115"/>
    </location>
</feature>
<dbReference type="PROSITE" id="PS50056">
    <property type="entry name" value="TYR_PHOSPHATASE_2"/>
    <property type="match status" value="1"/>
</dbReference>
<dbReference type="SMART" id="SM00404">
    <property type="entry name" value="PTPc_motif"/>
    <property type="match status" value="1"/>
</dbReference>
<evidence type="ECO:0000256" key="3">
    <source>
        <dbReference type="ARBA" id="ARBA00022525"/>
    </source>
</evidence>
<evidence type="ECO:0000256" key="6">
    <source>
        <dbReference type="ARBA" id="ARBA00023026"/>
    </source>
</evidence>
<dbReference type="InterPro" id="IPR016130">
    <property type="entry name" value="Tyr_Pase_AS"/>
</dbReference>
<dbReference type="InterPro" id="IPR000387">
    <property type="entry name" value="Tyr_Pase_dom"/>
</dbReference>
<reference evidence="10 11" key="1">
    <citation type="submission" date="2018-12" db="EMBL/GenBank/DDBJ databases">
        <authorList>
            <consortium name="Pathogen Informatics"/>
        </authorList>
    </citation>
    <scope>NUCLEOTIDE SEQUENCE [LARGE SCALE GENOMIC DNA]</scope>
    <source>
        <strain evidence="10 11">NCTC9695</strain>
    </source>
</reference>
<evidence type="ECO:0000313" key="11">
    <source>
        <dbReference type="Proteomes" id="UP000275777"/>
    </source>
</evidence>
<dbReference type="InterPro" id="IPR003546">
    <property type="entry name" value="Tyr_Pase_SptP/YopH"/>
</dbReference>
<dbReference type="Gene3D" id="3.90.190.10">
    <property type="entry name" value="Protein tyrosine phosphatase superfamily"/>
    <property type="match status" value="1"/>
</dbReference>
<keyword evidence="4 10" id="KW-0378">Hydrolase</keyword>
<dbReference type="Pfam" id="PF00102">
    <property type="entry name" value="Y_phosphatase"/>
    <property type="match status" value="1"/>
</dbReference>
<dbReference type="AlphaFoldDB" id="A0A3S4LHJ5"/>
<dbReference type="InterPro" id="IPR003595">
    <property type="entry name" value="Tyr_Pase_cat"/>
</dbReference>
<evidence type="ECO:0000256" key="1">
    <source>
        <dbReference type="ARBA" id="ARBA00004613"/>
    </source>
</evidence>
<sequence length="489" mass="52774">MSTIQTGIQLGGRQLDLSRLDSLSGVNADKARIGIRKDGTLVVYTGRSYLLHPDQTRRADQFLLKHDLLIPGQKPREFRLAQLFDRPMDALTQRNTQANETIAKPTQQDVDTVTRSGKPKLRWADQAAARPSGEQSRGERASLKQRRGAEHLKLAQPRAEARPEKHDAIKTELASRLGSSDLPSGLLLQLKAQVGSGAEGARFLNDVGQARFRDIPTAAATQVRAPDGAPLPANRVQVGGVNVAIASQYPKAAQLESYFGMLAANRTPVLVVLASDADMAKQGRDGKADLPDYFSQSGRYGRVEVESKSKGSTTLEGGLEVRAYHLNVRGADHKSVSIPVLHVPNWADFGAQGATALKALAQHVDAVADKKTAFYRDNNSSALNDPDKLLPVIHCRAGVGRTGQLIAARELLKPGASSLESIVADMRGSRNHLMVQTSGQLSTLADLAQQQGRAILQPETAAEPIYANQAQAEPIYANDAPPPPPRRPR</sequence>
<evidence type="ECO:0000256" key="4">
    <source>
        <dbReference type="ARBA" id="ARBA00022801"/>
    </source>
</evidence>
<keyword evidence="6" id="KW-0843">Virulence</keyword>
<feature type="region of interest" description="Disordered" evidence="7">
    <location>
        <begin position="102"/>
        <end position="165"/>
    </location>
</feature>
<dbReference type="InterPro" id="IPR029021">
    <property type="entry name" value="Prot-tyrosine_phosphatase-like"/>
</dbReference>
<dbReference type="EMBL" id="LR134182">
    <property type="protein sequence ID" value="VEB40951.1"/>
    <property type="molecule type" value="Genomic_DNA"/>
</dbReference>
<name>A0A3S4LHJ5_CHRVL</name>
<dbReference type="PROSITE" id="PS50055">
    <property type="entry name" value="TYR_PHOSPHATASE_PTP"/>
    <property type="match status" value="1"/>
</dbReference>
<dbReference type="InterPro" id="IPR000242">
    <property type="entry name" value="PTP_cat"/>
</dbReference>
<dbReference type="SMART" id="SM00194">
    <property type="entry name" value="PTPc"/>
    <property type="match status" value="1"/>
</dbReference>
<feature type="domain" description="Tyrosine specific protein phosphatases" evidence="9">
    <location>
        <begin position="358"/>
        <end position="441"/>
    </location>
</feature>
<feature type="region of interest" description="Disordered" evidence="7">
    <location>
        <begin position="460"/>
        <end position="489"/>
    </location>
</feature>
<dbReference type="InterPro" id="IPR050348">
    <property type="entry name" value="Protein-Tyr_Phosphatase"/>
</dbReference>
<feature type="domain" description="Tyrosine-protein phosphatase" evidence="8">
    <location>
        <begin position="209"/>
        <end position="451"/>
    </location>
</feature>
<dbReference type="EC" id="3.1.3.48" evidence="2"/>
<dbReference type="PANTHER" id="PTHR19134:SF449">
    <property type="entry name" value="TYROSINE-PROTEIN PHOSPHATASE 1"/>
    <property type="match status" value="1"/>
</dbReference>
<dbReference type="GO" id="GO:0004725">
    <property type="term" value="F:protein tyrosine phosphatase activity"/>
    <property type="evidence" value="ECO:0007669"/>
    <property type="project" value="UniProtKB-EC"/>
</dbReference>
<dbReference type="Proteomes" id="UP000275777">
    <property type="component" value="Chromosome"/>
</dbReference>
<evidence type="ECO:0000259" key="8">
    <source>
        <dbReference type="PROSITE" id="PS50055"/>
    </source>
</evidence>
<evidence type="ECO:0000313" key="10">
    <source>
        <dbReference type="EMBL" id="VEB40951.1"/>
    </source>
</evidence>
<dbReference type="GO" id="GO:0005576">
    <property type="term" value="C:extracellular region"/>
    <property type="evidence" value="ECO:0007669"/>
    <property type="project" value="UniProtKB-SubCell"/>
</dbReference>
<dbReference type="PROSITE" id="PS00383">
    <property type="entry name" value="TYR_PHOSPHATASE_1"/>
    <property type="match status" value="1"/>
</dbReference>
<comment type="subcellular location">
    <subcellularLocation>
        <location evidence="1">Secreted</location>
    </subcellularLocation>
</comment>
<keyword evidence="3" id="KW-0964">Secreted</keyword>
<dbReference type="PANTHER" id="PTHR19134">
    <property type="entry name" value="RECEPTOR-TYPE TYROSINE-PROTEIN PHOSPHATASE"/>
    <property type="match status" value="1"/>
</dbReference>
<dbReference type="PRINTS" id="PR01371">
    <property type="entry name" value="BACYPHPHTASE"/>
</dbReference>
<organism evidence="10 11">
    <name type="scientific">Chromobacterium violaceum</name>
    <dbReference type="NCBI Taxonomy" id="536"/>
    <lineage>
        <taxon>Bacteria</taxon>
        <taxon>Pseudomonadati</taxon>
        <taxon>Pseudomonadota</taxon>
        <taxon>Betaproteobacteria</taxon>
        <taxon>Neisseriales</taxon>
        <taxon>Chromobacteriaceae</taxon>
        <taxon>Chromobacterium</taxon>
    </lineage>
</organism>
<dbReference type="SUPFAM" id="SSF52799">
    <property type="entry name" value="(Phosphotyrosine protein) phosphatases II"/>
    <property type="match status" value="1"/>
</dbReference>
<feature type="compositionally biased region" description="Basic and acidic residues" evidence="7">
    <location>
        <begin position="136"/>
        <end position="165"/>
    </location>
</feature>
<evidence type="ECO:0000259" key="9">
    <source>
        <dbReference type="PROSITE" id="PS50056"/>
    </source>
</evidence>
<dbReference type="PRINTS" id="PR00700">
    <property type="entry name" value="PRTYPHPHTASE"/>
</dbReference>
<evidence type="ECO:0000256" key="2">
    <source>
        <dbReference type="ARBA" id="ARBA00013064"/>
    </source>
</evidence>
<evidence type="ECO:0000256" key="5">
    <source>
        <dbReference type="ARBA" id="ARBA00022912"/>
    </source>
</evidence>
<gene>
    <name evidence="10" type="primary">yopH</name>
    <name evidence="10" type="ORF">NCTC9695_01358</name>
</gene>
<dbReference type="CDD" id="cd14559">
    <property type="entry name" value="PTP_YopH-like"/>
    <property type="match status" value="1"/>
</dbReference>
<accession>A0A3S4LHJ5</accession>
<feature type="compositionally biased region" description="Pro residues" evidence="7">
    <location>
        <begin position="480"/>
        <end position="489"/>
    </location>
</feature>
<proteinExistence type="predicted"/>
<protein>
    <recommendedName>
        <fullName evidence="2">protein-tyrosine-phosphatase</fullName>
        <ecNumber evidence="2">3.1.3.48</ecNumber>
    </recommendedName>
</protein>
<evidence type="ECO:0000256" key="7">
    <source>
        <dbReference type="SAM" id="MobiDB-lite"/>
    </source>
</evidence>